<dbReference type="Proteomes" id="UP000830167">
    <property type="component" value="Chromosome"/>
</dbReference>
<dbReference type="PANTHER" id="PTHR34975:SF2">
    <property type="entry name" value="SPORE GERMINATION PROTEIN A2"/>
    <property type="match status" value="1"/>
</dbReference>
<keyword evidence="5 8" id="KW-0812">Transmembrane</keyword>
<evidence type="ECO:0000313" key="10">
    <source>
        <dbReference type="Proteomes" id="UP000830167"/>
    </source>
</evidence>
<dbReference type="EMBL" id="CP089291">
    <property type="protein sequence ID" value="UOF88855.1"/>
    <property type="molecule type" value="Genomic_DNA"/>
</dbReference>
<evidence type="ECO:0000256" key="8">
    <source>
        <dbReference type="SAM" id="Phobius"/>
    </source>
</evidence>
<keyword evidence="10" id="KW-1185">Reference proteome</keyword>
<comment type="subcellular location">
    <subcellularLocation>
        <location evidence="1">Membrane</location>
        <topology evidence="1">Multi-pass membrane protein</topology>
    </subcellularLocation>
</comment>
<feature type="transmembrane region" description="Helical" evidence="8">
    <location>
        <begin position="56"/>
        <end position="79"/>
    </location>
</feature>
<evidence type="ECO:0000256" key="5">
    <source>
        <dbReference type="ARBA" id="ARBA00022692"/>
    </source>
</evidence>
<feature type="transmembrane region" description="Helical" evidence="8">
    <location>
        <begin position="205"/>
        <end position="227"/>
    </location>
</feature>
<evidence type="ECO:0000256" key="6">
    <source>
        <dbReference type="ARBA" id="ARBA00022989"/>
    </source>
</evidence>
<evidence type="ECO:0000256" key="1">
    <source>
        <dbReference type="ARBA" id="ARBA00004141"/>
    </source>
</evidence>
<evidence type="ECO:0000256" key="3">
    <source>
        <dbReference type="ARBA" id="ARBA00022448"/>
    </source>
</evidence>
<dbReference type="Pfam" id="PF03845">
    <property type="entry name" value="Spore_permease"/>
    <property type="match status" value="1"/>
</dbReference>
<feature type="transmembrane region" description="Helical" evidence="8">
    <location>
        <begin position="129"/>
        <end position="148"/>
    </location>
</feature>
<feature type="transmembrane region" description="Helical" evidence="8">
    <location>
        <begin position="168"/>
        <end position="193"/>
    </location>
</feature>
<feature type="transmembrane region" description="Helical" evidence="8">
    <location>
        <begin position="91"/>
        <end position="117"/>
    </location>
</feature>
<keyword evidence="3" id="KW-0813">Transport</keyword>
<organism evidence="9 10">
    <name type="scientific">Fodinisporobacter ferrooxydans</name>
    <dbReference type="NCBI Taxonomy" id="2901836"/>
    <lineage>
        <taxon>Bacteria</taxon>
        <taxon>Bacillati</taxon>
        <taxon>Bacillota</taxon>
        <taxon>Bacilli</taxon>
        <taxon>Bacillales</taxon>
        <taxon>Alicyclobacillaceae</taxon>
        <taxon>Fodinisporobacter</taxon>
    </lineage>
</organism>
<feature type="transmembrane region" description="Helical" evidence="8">
    <location>
        <begin position="24"/>
        <end position="44"/>
    </location>
</feature>
<evidence type="ECO:0000256" key="7">
    <source>
        <dbReference type="ARBA" id="ARBA00023136"/>
    </source>
</evidence>
<evidence type="ECO:0000256" key="2">
    <source>
        <dbReference type="ARBA" id="ARBA00007998"/>
    </source>
</evidence>
<keyword evidence="6 8" id="KW-1133">Transmembrane helix</keyword>
<dbReference type="RefSeq" id="WP_347435535.1">
    <property type="nucleotide sequence ID" value="NZ_CP089291.1"/>
</dbReference>
<dbReference type="PANTHER" id="PTHR34975">
    <property type="entry name" value="SPORE GERMINATION PROTEIN A2"/>
    <property type="match status" value="1"/>
</dbReference>
<name>A0ABY4CEA7_9BACL</name>
<protein>
    <submittedName>
        <fullName evidence="9">Spore germination protein</fullName>
    </submittedName>
</protein>
<proteinExistence type="inferred from homology"/>
<sequence>MIIMFEIGSTPLFELGSKAKQDSWLAILVAMVAGILVLSMFLYIQSQEPDKNLVQILIHYFGKWLGRSFAVLYILYFAYESMRNVRDIGDIINITILPNTPISVIMFAMMFASTYAVFQGIEVFSRTTIIIIIFVIFSYILLILMFFSSGDVHFERLQPMLENGWIPVLEAAFPAILSFPFGQMVVFLMFWNYLSDKQVMVKLSFWSYLFVGVLLVFMNIMNIAVLGTNIADRDTLPLLNAVQLISVADFLERFDPFVTFLLFYGVFIKMTTFYFGAVLGSSQLFHMRHTKVILPIGAAIYAASFLEPNWAYHVWLGIEISVKYIFPFFQLVIPIGLFFVMVVKKGSVLKRLFRKVRSN</sequence>
<feature type="transmembrane region" description="Helical" evidence="8">
    <location>
        <begin position="257"/>
        <end position="280"/>
    </location>
</feature>
<keyword evidence="4" id="KW-0309">Germination</keyword>
<keyword evidence="7 8" id="KW-0472">Membrane</keyword>
<dbReference type="NCBIfam" id="TIGR00912">
    <property type="entry name" value="2A0309"/>
    <property type="match status" value="1"/>
</dbReference>
<feature type="transmembrane region" description="Helical" evidence="8">
    <location>
        <begin position="292"/>
        <end position="312"/>
    </location>
</feature>
<evidence type="ECO:0000313" key="9">
    <source>
        <dbReference type="EMBL" id="UOF88855.1"/>
    </source>
</evidence>
<evidence type="ECO:0000256" key="4">
    <source>
        <dbReference type="ARBA" id="ARBA00022544"/>
    </source>
</evidence>
<gene>
    <name evidence="9" type="ORF">LSG31_12985</name>
</gene>
<accession>A0ABY4CEA7</accession>
<comment type="similarity">
    <text evidence="2">Belongs to the amino acid-polyamine-organocation (APC) superfamily. Spore germination protein (SGP) (TC 2.A.3.9) family.</text>
</comment>
<reference evidence="9" key="1">
    <citation type="submission" date="2021-12" db="EMBL/GenBank/DDBJ databases">
        <title>Alicyclobacillaceae gen. nov., sp. nov., isolated from chalcocite enrichment system.</title>
        <authorList>
            <person name="Jiang Z."/>
        </authorList>
    </citation>
    <scope>NUCLEOTIDE SEQUENCE</scope>
    <source>
        <strain evidence="9">MYW30-H2</strain>
    </source>
</reference>
<dbReference type="InterPro" id="IPR004761">
    <property type="entry name" value="Spore_GerAB"/>
</dbReference>
<feature type="transmembrane region" description="Helical" evidence="8">
    <location>
        <begin position="324"/>
        <end position="343"/>
    </location>
</feature>